<dbReference type="Proteomes" id="UP000186609">
    <property type="component" value="Chromosome"/>
</dbReference>
<reference evidence="1 2" key="1">
    <citation type="submission" date="2017-01" db="EMBL/GenBank/DDBJ databases">
        <authorList>
            <person name="Mah S.A."/>
            <person name="Swanson W.J."/>
            <person name="Moy G.W."/>
            <person name="Vacquier V.D."/>
        </authorList>
    </citation>
    <scope>NUCLEOTIDE SEQUENCE [LARGE SCALE GENOMIC DNA]</scope>
    <source>
        <strain evidence="1 2">DCY110</strain>
    </source>
</reference>
<dbReference type="InterPro" id="IPR010982">
    <property type="entry name" value="Lambda_DNA-bd_dom_sf"/>
</dbReference>
<protein>
    <recommendedName>
        <fullName evidence="3">HTH cro/C1-type domain-containing protein</fullName>
    </recommendedName>
</protein>
<dbReference type="EMBL" id="CP019236">
    <property type="protein sequence ID" value="APW37530.1"/>
    <property type="molecule type" value="Genomic_DNA"/>
</dbReference>
<proteinExistence type="predicted"/>
<name>A0A1P8JUT2_9BURK</name>
<sequence>MKTAMQAARGPYLKTATSSSTIKRLRIAQGMTQVQCAAHCRVPLRTFQRAEADDYVERSTKRSIERALGLSW</sequence>
<dbReference type="KEGG" id="rhy:RD110_10300"/>
<dbReference type="Gene3D" id="1.10.260.40">
    <property type="entry name" value="lambda repressor-like DNA-binding domains"/>
    <property type="match status" value="1"/>
</dbReference>
<evidence type="ECO:0000313" key="2">
    <source>
        <dbReference type="Proteomes" id="UP000186609"/>
    </source>
</evidence>
<dbReference type="STRING" id="1842727.RD110_10300"/>
<keyword evidence="2" id="KW-1185">Reference proteome</keyword>
<organism evidence="1 2">
    <name type="scientific">Rhodoferax koreensis</name>
    <dbReference type="NCBI Taxonomy" id="1842727"/>
    <lineage>
        <taxon>Bacteria</taxon>
        <taxon>Pseudomonadati</taxon>
        <taxon>Pseudomonadota</taxon>
        <taxon>Betaproteobacteria</taxon>
        <taxon>Burkholderiales</taxon>
        <taxon>Comamonadaceae</taxon>
        <taxon>Rhodoferax</taxon>
    </lineage>
</organism>
<gene>
    <name evidence="1" type="ORF">RD110_10300</name>
</gene>
<dbReference type="SUPFAM" id="SSF47413">
    <property type="entry name" value="lambda repressor-like DNA-binding domains"/>
    <property type="match status" value="1"/>
</dbReference>
<evidence type="ECO:0008006" key="3">
    <source>
        <dbReference type="Google" id="ProtNLM"/>
    </source>
</evidence>
<dbReference type="AlphaFoldDB" id="A0A1P8JUT2"/>
<accession>A0A1P8JUT2</accession>
<evidence type="ECO:0000313" key="1">
    <source>
        <dbReference type="EMBL" id="APW37530.1"/>
    </source>
</evidence>
<dbReference type="GO" id="GO:0003677">
    <property type="term" value="F:DNA binding"/>
    <property type="evidence" value="ECO:0007669"/>
    <property type="project" value="InterPro"/>
</dbReference>